<comment type="similarity">
    <text evidence="2 6">Belongs to the acyl-CoA dehydrogenase family.</text>
</comment>
<evidence type="ECO:0000313" key="11">
    <source>
        <dbReference type="Proteomes" id="UP000215559"/>
    </source>
</evidence>
<dbReference type="CDD" id="cd01158">
    <property type="entry name" value="SCAD_SBCAD"/>
    <property type="match status" value="1"/>
</dbReference>
<evidence type="ECO:0000259" key="9">
    <source>
        <dbReference type="Pfam" id="PF02771"/>
    </source>
</evidence>
<dbReference type="InterPro" id="IPR013786">
    <property type="entry name" value="AcylCoA_DH/ox_N"/>
</dbReference>
<dbReference type="GO" id="GO:0003995">
    <property type="term" value="F:acyl-CoA dehydrogenase activity"/>
    <property type="evidence" value="ECO:0007669"/>
    <property type="project" value="TreeGrafter"/>
</dbReference>
<evidence type="ECO:0000256" key="3">
    <source>
        <dbReference type="ARBA" id="ARBA00022630"/>
    </source>
</evidence>
<evidence type="ECO:0000313" key="10">
    <source>
        <dbReference type="EMBL" id="OYD15925.1"/>
    </source>
</evidence>
<keyword evidence="5 6" id="KW-0560">Oxidoreductase</keyword>
<keyword evidence="4 6" id="KW-0274">FAD</keyword>
<dbReference type="PANTHER" id="PTHR43884:SF12">
    <property type="entry name" value="ISOVALERYL-COA DEHYDROGENASE, MITOCHONDRIAL-RELATED"/>
    <property type="match status" value="1"/>
</dbReference>
<organism evidence="10 11">
    <name type="scientific">candidate division WOR-3 bacterium JGI_Cruoil_03_51_56</name>
    <dbReference type="NCBI Taxonomy" id="1973747"/>
    <lineage>
        <taxon>Bacteria</taxon>
        <taxon>Bacteria division WOR-3</taxon>
    </lineage>
</organism>
<dbReference type="Gene3D" id="2.40.110.10">
    <property type="entry name" value="Butyryl-CoA Dehydrogenase, subunit A, domain 2"/>
    <property type="match status" value="1"/>
</dbReference>
<dbReference type="InterPro" id="IPR009100">
    <property type="entry name" value="AcylCoA_DH/oxidase_NM_dom_sf"/>
</dbReference>
<evidence type="ECO:0000256" key="4">
    <source>
        <dbReference type="ARBA" id="ARBA00022827"/>
    </source>
</evidence>
<dbReference type="Pfam" id="PF02771">
    <property type="entry name" value="Acyl-CoA_dh_N"/>
    <property type="match status" value="1"/>
</dbReference>
<dbReference type="InterPro" id="IPR036250">
    <property type="entry name" value="AcylCo_DH-like_C"/>
</dbReference>
<dbReference type="Proteomes" id="UP000215559">
    <property type="component" value="Unassembled WGS sequence"/>
</dbReference>
<dbReference type="Pfam" id="PF00441">
    <property type="entry name" value="Acyl-CoA_dh_1"/>
    <property type="match status" value="1"/>
</dbReference>
<dbReference type="InterPro" id="IPR009075">
    <property type="entry name" value="AcylCo_DH/oxidase_C"/>
</dbReference>
<dbReference type="InterPro" id="IPR006091">
    <property type="entry name" value="Acyl-CoA_Oxase/DH_mid-dom"/>
</dbReference>
<feature type="domain" description="Acyl-CoA oxidase/dehydrogenase middle" evidence="8">
    <location>
        <begin position="122"/>
        <end position="217"/>
    </location>
</feature>
<dbReference type="InterPro" id="IPR046373">
    <property type="entry name" value="Acyl-CoA_Oxase/DH_mid-dom_sf"/>
</dbReference>
<dbReference type="FunFam" id="1.10.540.10:FF:000002">
    <property type="entry name" value="Acyl-CoA dehydrogenase FadE19"/>
    <property type="match status" value="1"/>
</dbReference>
<reference evidence="10 11" key="1">
    <citation type="submission" date="2017-07" db="EMBL/GenBank/DDBJ databases">
        <title>Recovery of genomes from metagenomes via a dereplication, aggregation, and scoring strategy.</title>
        <authorList>
            <person name="Sieber C.M."/>
            <person name="Probst A.J."/>
            <person name="Sharrar A."/>
            <person name="Thomas B.C."/>
            <person name="Hess M."/>
            <person name="Tringe S.G."/>
            <person name="Banfield J.F."/>
        </authorList>
    </citation>
    <scope>NUCLEOTIDE SEQUENCE [LARGE SCALE GENOMIC DNA]</scope>
    <source>
        <strain evidence="10">JGI_Cruoil_03_51_56</strain>
    </source>
</reference>
<evidence type="ECO:0000259" key="7">
    <source>
        <dbReference type="Pfam" id="PF00441"/>
    </source>
</evidence>
<dbReference type="EMBL" id="NOZP01000079">
    <property type="protein sequence ID" value="OYD15925.1"/>
    <property type="molecule type" value="Genomic_DNA"/>
</dbReference>
<dbReference type="InterPro" id="IPR037069">
    <property type="entry name" value="AcylCoA_DH/ox_N_sf"/>
</dbReference>
<dbReference type="Pfam" id="PF02770">
    <property type="entry name" value="Acyl-CoA_dh_M"/>
    <property type="match status" value="1"/>
</dbReference>
<dbReference type="GO" id="GO:0050660">
    <property type="term" value="F:flavin adenine dinucleotide binding"/>
    <property type="evidence" value="ECO:0007669"/>
    <property type="project" value="InterPro"/>
</dbReference>
<dbReference type="SUPFAM" id="SSF56645">
    <property type="entry name" value="Acyl-CoA dehydrogenase NM domain-like"/>
    <property type="match status" value="1"/>
</dbReference>
<evidence type="ECO:0000256" key="5">
    <source>
        <dbReference type="ARBA" id="ARBA00023002"/>
    </source>
</evidence>
<accession>A0A235BWL1</accession>
<evidence type="ECO:0000256" key="2">
    <source>
        <dbReference type="ARBA" id="ARBA00009347"/>
    </source>
</evidence>
<comment type="caution">
    <text evidence="10">The sequence shown here is derived from an EMBL/GenBank/DDBJ whole genome shotgun (WGS) entry which is preliminary data.</text>
</comment>
<feature type="domain" description="Acyl-CoA dehydrogenase/oxidase N-terminal" evidence="9">
    <location>
        <begin position="6"/>
        <end position="118"/>
    </location>
</feature>
<protein>
    <submittedName>
        <fullName evidence="10">Acyl-CoA dehydrogenase</fullName>
    </submittedName>
</protein>
<proteinExistence type="inferred from homology"/>
<gene>
    <name evidence="10" type="ORF">CH330_04160</name>
</gene>
<evidence type="ECO:0000256" key="6">
    <source>
        <dbReference type="RuleBase" id="RU362125"/>
    </source>
</evidence>
<dbReference type="FunFam" id="2.40.110.10:FF:000001">
    <property type="entry name" value="Acyl-CoA dehydrogenase, mitochondrial"/>
    <property type="match status" value="1"/>
</dbReference>
<evidence type="ECO:0000256" key="1">
    <source>
        <dbReference type="ARBA" id="ARBA00001974"/>
    </source>
</evidence>
<name>A0A235BWL1_UNCW3</name>
<comment type="cofactor">
    <cofactor evidence="1 6">
        <name>FAD</name>
        <dbReference type="ChEBI" id="CHEBI:57692"/>
    </cofactor>
</comment>
<sequence>MDFSLTEDQKMVQSMTREFATKEIEPKAAELDATGEFPHDTFKKMGELGLMGVVVPEKYGGAGLDFISLAIVVEEISKACGSIGVVTAVHNSLACWSIVNWGTDAQKEKYLPRLATGELLGAIGLTEPNCGSDLASMETRATQKGDCYILNGTKRFITSGGAADMFIIFAKTDPKAGHHGITAFIVEKDSPGFSTGKHEDLLGLRATANCELIFEDCKVMKENVLGEIGNGFKLALTAIDVSRIDIGAQAVGIAQAAFDKALAYARERKQFDRPICEFELIQEKLALMATKISAARLLIHKAAYLKDTGKKRFTKEAAMAKLFASTMAVEVTREAIQIFGSYGYSKEYPVEQYYRDAKCTEIYEGTSEIQKIVIARRLLA</sequence>
<evidence type="ECO:0000259" key="8">
    <source>
        <dbReference type="Pfam" id="PF02770"/>
    </source>
</evidence>
<dbReference type="Gene3D" id="1.20.140.10">
    <property type="entry name" value="Butyryl-CoA Dehydrogenase, subunit A, domain 3"/>
    <property type="match status" value="1"/>
</dbReference>
<dbReference type="PIRSF" id="PIRSF016578">
    <property type="entry name" value="HsaA"/>
    <property type="match status" value="1"/>
</dbReference>
<dbReference type="AlphaFoldDB" id="A0A235BWL1"/>
<keyword evidence="3 6" id="KW-0285">Flavoprotein</keyword>
<dbReference type="Gene3D" id="1.10.540.10">
    <property type="entry name" value="Acyl-CoA dehydrogenase/oxidase, N-terminal domain"/>
    <property type="match status" value="1"/>
</dbReference>
<feature type="domain" description="Acyl-CoA dehydrogenase/oxidase C-terminal" evidence="7">
    <location>
        <begin position="229"/>
        <end position="379"/>
    </location>
</feature>
<dbReference type="PANTHER" id="PTHR43884">
    <property type="entry name" value="ACYL-COA DEHYDROGENASE"/>
    <property type="match status" value="1"/>
</dbReference>
<dbReference type="FunFam" id="1.20.140.10:FF:000004">
    <property type="entry name" value="Acyl-CoA dehydrogenase FadE25"/>
    <property type="match status" value="1"/>
</dbReference>
<dbReference type="SUPFAM" id="SSF47203">
    <property type="entry name" value="Acyl-CoA dehydrogenase C-terminal domain-like"/>
    <property type="match status" value="1"/>
</dbReference>